<organism evidence="2 3">
    <name type="scientific">Aerococcus agrisoli</name>
    <dbReference type="NCBI Taxonomy" id="2487350"/>
    <lineage>
        <taxon>Bacteria</taxon>
        <taxon>Bacillati</taxon>
        <taxon>Bacillota</taxon>
        <taxon>Bacilli</taxon>
        <taxon>Lactobacillales</taxon>
        <taxon>Aerococcaceae</taxon>
        <taxon>Aerococcus</taxon>
    </lineage>
</organism>
<comment type="caution">
    <text evidence="2">The sequence shown here is derived from an EMBL/GenBank/DDBJ whole genome shotgun (WGS) entry which is preliminary data.</text>
</comment>
<dbReference type="RefSeq" id="WP_123781094.1">
    <property type="nucleotide sequence ID" value="NZ_RKMG01000033.1"/>
</dbReference>
<dbReference type="OrthoDB" id="2134917at2"/>
<sequence>MDTIKNLFLAAVGGTRLSYEKAEETLKTLIEKGQISVTEGKALSEDIKRVVQTGSGVRSEDPLDKTLSEQILSLQTQIEALTEEVSKLKGTNTVATDSVDTTDTTTEA</sequence>
<dbReference type="AlphaFoldDB" id="A0A3N4GVN1"/>
<gene>
    <name evidence="2" type="ORF">EF384_08420</name>
</gene>
<dbReference type="EMBL" id="RKMG01000033">
    <property type="protein sequence ID" value="RPA57034.1"/>
    <property type="molecule type" value="Genomic_DNA"/>
</dbReference>
<protein>
    <recommendedName>
        <fullName evidence="4">Polyhydroxyalkanoate synthesis regulator</fullName>
    </recommendedName>
</protein>
<evidence type="ECO:0008006" key="4">
    <source>
        <dbReference type="Google" id="ProtNLM"/>
    </source>
</evidence>
<evidence type="ECO:0000256" key="1">
    <source>
        <dbReference type="SAM" id="MobiDB-lite"/>
    </source>
</evidence>
<dbReference type="Proteomes" id="UP000273977">
    <property type="component" value="Unassembled WGS sequence"/>
</dbReference>
<feature type="region of interest" description="Disordered" evidence="1">
    <location>
        <begin position="89"/>
        <end position="108"/>
    </location>
</feature>
<keyword evidence="3" id="KW-1185">Reference proteome</keyword>
<proteinExistence type="predicted"/>
<reference evidence="2 3" key="1">
    <citation type="submission" date="2018-11" db="EMBL/GenBank/DDBJ databases">
        <title>Aerococcus sp. SJQ22, whole genome shotgun sequence.</title>
        <authorList>
            <person name="Sun L."/>
            <person name="Gao X."/>
            <person name="Chen W."/>
            <person name="Huang K."/>
        </authorList>
    </citation>
    <scope>NUCLEOTIDE SEQUENCE [LARGE SCALE GENOMIC DNA]</scope>
    <source>
        <strain evidence="2 3">SJQ22</strain>
    </source>
</reference>
<name>A0A3N4GVN1_9LACT</name>
<accession>A0A3N4GVN1</accession>
<evidence type="ECO:0000313" key="3">
    <source>
        <dbReference type="Proteomes" id="UP000273977"/>
    </source>
</evidence>
<evidence type="ECO:0000313" key="2">
    <source>
        <dbReference type="EMBL" id="RPA57034.1"/>
    </source>
</evidence>
<feature type="compositionally biased region" description="Low complexity" evidence="1">
    <location>
        <begin position="91"/>
        <end position="108"/>
    </location>
</feature>